<keyword evidence="8" id="KW-0904">Protein phosphatase</keyword>
<dbReference type="InterPro" id="IPR003598">
    <property type="entry name" value="Ig_sub2"/>
</dbReference>
<dbReference type="SMART" id="SM00404">
    <property type="entry name" value="PTPc_motif"/>
    <property type="match status" value="2"/>
</dbReference>
<dbReference type="GO" id="GO:0004725">
    <property type="term" value="F:protein tyrosine phosphatase activity"/>
    <property type="evidence" value="ECO:0007669"/>
    <property type="project" value="UniProtKB-EC"/>
</dbReference>
<dbReference type="Pfam" id="PF00041">
    <property type="entry name" value="fn3"/>
    <property type="match status" value="9"/>
</dbReference>
<dbReference type="GO" id="GO:0048666">
    <property type="term" value="P:neuron development"/>
    <property type="evidence" value="ECO:0007669"/>
    <property type="project" value="UniProtKB-ARBA"/>
</dbReference>
<dbReference type="GO" id="GO:0016020">
    <property type="term" value="C:membrane"/>
    <property type="evidence" value="ECO:0007669"/>
    <property type="project" value="UniProtKB-SubCell"/>
</dbReference>
<evidence type="ECO:0000256" key="14">
    <source>
        <dbReference type="ARBA" id="ARBA00023319"/>
    </source>
</evidence>
<reference evidence="22 23" key="1">
    <citation type="submission" date="2019-08" db="EMBL/GenBank/DDBJ databases">
        <authorList>
            <person name="Alioto T."/>
            <person name="Alioto T."/>
            <person name="Gomez Garrido J."/>
        </authorList>
    </citation>
    <scope>NUCLEOTIDE SEQUENCE [LARGE SCALE GENOMIC DNA]</scope>
</reference>
<evidence type="ECO:0000256" key="9">
    <source>
        <dbReference type="ARBA" id="ARBA00022989"/>
    </source>
</evidence>
<evidence type="ECO:0000256" key="1">
    <source>
        <dbReference type="ARBA" id="ARBA00004479"/>
    </source>
</evidence>
<dbReference type="PANTHER" id="PTHR46957:SF6">
    <property type="entry name" value="PROTEIN-TYROSINE-PHOSPHATASE"/>
    <property type="match status" value="1"/>
</dbReference>
<feature type="domain" description="Tyrosine specific protein phosphatases" evidence="19">
    <location>
        <begin position="2062"/>
        <end position="2138"/>
    </location>
</feature>
<dbReference type="PROSITE" id="PS00383">
    <property type="entry name" value="TYR_PHOSPHATASE_1"/>
    <property type="match status" value="2"/>
</dbReference>
<feature type="domain" description="Ig-like" evidence="20">
    <location>
        <begin position="244"/>
        <end position="334"/>
    </location>
</feature>
<dbReference type="FunFam" id="2.60.40.10:FF:000032">
    <property type="entry name" value="palladin isoform X1"/>
    <property type="match status" value="1"/>
</dbReference>
<accession>A0A5E4M0T4</accession>
<dbReference type="InterPro" id="IPR003961">
    <property type="entry name" value="FN3_dom"/>
</dbReference>
<name>A0A5E4M0T4_9HEMI</name>
<dbReference type="FunFam" id="2.60.40.10:FF:000023">
    <property type="entry name" value="receptor-type tyrosine-protein phosphatase delta isoform X2"/>
    <property type="match status" value="1"/>
</dbReference>
<feature type="transmembrane region" description="Helical" evidence="17">
    <location>
        <begin position="1509"/>
        <end position="1532"/>
    </location>
</feature>
<evidence type="ECO:0000256" key="11">
    <source>
        <dbReference type="ARBA" id="ARBA00023157"/>
    </source>
</evidence>
<dbReference type="OrthoDB" id="10253954at2759"/>
<dbReference type="PROSITE" id="PS50056">
    <property type="entry name" value="TYR_PHOSPHATASE_2"/>
    <property type="match status" value="2"/>
</dbReference>
<evidence type="ECO:0000256" key="6">
    <source>
        <dbReference type="ARBA" id="ARBA00022737"/>
    </source>
</evidence>
<evidence type="ECO:0000256" key="3">
    <source>
        <dbReference type="ARBA" id="ARBA00013064"/>
    </source>
</evidence>
<feature type="compositionally biased region" description="Basic and acidic residues" evidence="16">
    <location>
        <begin position="1471"/>
        <end position="1481"/>
    </location>
</feature>
<sequence length="2156" mass="242281">MVTFWHYRHAPRLEFRNPNLLHTPLETDSRALLITVRGHVAWDTSSAYTSVTQAATPQRLVTFRTCHAPHQDSSLFVNRGDFSVSTEFPELAPACVSPFTKQSFNRLTMCSSSSWQALVTTVLACSAVCAFASEPPTLTVKPRSQQAKSGSVASFYCGARGDPRPSIQWRKNNKKVSETLNRYEVVEKVVGDSETGSVLRIEPTRAPRDNAVYECFAENGVGDAVSAHASLEVFEEKDLPAGFPVITEGPGSHKSIEVGHNAVLQCAATGNPPPKVYWLREKMRLDLDTNPRYTILDKGFPGALQISDSQETDQGRYECVAENKVGTQHAAAIVLWVRVRRVPPQFTIPPPTMEKVKVGENISIPCVAYGSPMPYVKWRRGKTTELSPEDKLPVGRNVLNLTNVEVSDNYTCIAASSLGMIEATTFVKVLTLPSPPTEVKVSDVTSTSVKLTWQHPNKDDIQYYTISHKPKSASQSPGVISGVVTMYYTIRPLSPYTQYEFTISAVNGFGHGPPSPPVVATTGESADPSAFGEGAKPGSAPRNIQVRLLSSSTMVIQWEEPETPNGQVIRYKVYYTTTPDQQYSSWNTMVVDNNQLTTINELTPMSVYTIRVQAFTSVGPGPMSSPVQVKMQQGVPSQPRDLRVTEIGETTIAFQWAKPNQVGEQILSYEIHWNDTYAKEKHSRRIQVAESFTLDGLYPNTLYYVWLAARSQRGEGAPTPPIQVRTKQYVPEAPPQNVTAEAVSPTSILVQWQPPQSDRSSGQIVYYKVMAAESGMSDSEALTHSVENVTTYTLDNLKRWTEYKIWVLAGTSVGDGPSSYPITVRTREDVPGPPTDVKVQTVNSTTIHVQWRPPTEEDRHGIIRGYHIHVQEAKAENNALLNEPLRFDVTDALESNVTGLQPDTLYAVQVAAITRKGDGDRSQPVKIKTPGGVPIRPTVTLKILEREPKVNIELEWTRPTSTYGELLGYKLRYGIRGEDMFDIMLTETKRRINDLDRGVEYEFHISGQNQVGFGQEATEYLTTPEGAPTGPPINVTYEFQTPDVVCVVWTEPTREHRNGQIIRYDVQFHKKIDQSTITHRNTTLKKAVFSGLEEATEYVVTVRAVTAEGQGPWSPRMTINTTREMVRAPMGVRAVATSDQSIQVWWETVPVRVKINGYRVFYTMTAVEDLNQWTYKDVPATESTDLANLEKMAQFAIAVAARTDNGFGRLSEKITVIVKPDEVPLNLRASEVSTHSMTLSWSPPIKLNPIGFKISYNAIKEFRDSQGVTQLQIIPTRTVDLDKDINTHTIDELSPFISYQVNLSAVPSDRSYRPPSRITVTTQMAAPQPMVKPDFFGVVNMQKIHVILPQASEEYGPICFYYVVVVPENPSTAQMHPDEFLNQNLVKISQQEFLDEGEPYIGAKFPHRTIPWTFYLGNGETYDGFLNRKLEHNVKYRVFVRAFVDTPQKHLYTSSPFSEPMSLEMREVGPEEVPKRPDMRDINLPTNTGSSGVTNDHVSVRSSATPQGLLWLVGPVIAAILLTAALILLFVVKKRRRPSKYGETSGVTKPLIGNSHANDPVELRRQQFQTPAMVSHPPVPINYLAQHIDLLKANDNFKFSQEYESIEPGQQFTWDHSNMDVNKPKNRYANVIAYDHSRVTLQPLDGIVGSDYINANYCDGYRKHNAYVATQGPLQETFGDFWRMCWEVRTSTIVMMTKLEERTRIKCDQYWPTRGTQVYGPITVTLTNVQELATYIIRSFHLTRADENETREVKQLQFGAWPDHGVPDHPAPLLQFMKRVRAVNLMESGPVVVHCSAGVGRTGCFIVIDAMLERAKNEHSVDIYAHVTCLRAQRNYMVQTEEQYIFIHDALLEAVTCGETEVPVRNLPIHIQQLSQMEAGTTITGMELEFKKLALVKSEFCRFVSASLPVNKPKNRLVHLLPYENTRVCLSGGSSRGLEGSDYINANFIDGYRQRGAYIATQGPLQITTDDFWRMLWEHNSTIVVMLTKLHEMGREKCYQYWPSERSVRYDTFVVEPTTEYNMPHYILREFKVTDTIDNGSRTIRQFQFTDWPEQGVPKSAEGFIDFIGQVHKTKTQFGQEGPITVHCSGGVGRTGVFVSLSIVLERMQCEGVIDLFQTIRILRTQRPAMVQTEEQYQFCYQAALEYLGSFDQYSD</sequence>
<dbReference type="FunFam" id="2.60.40.10:FF:000036">
    <property type="entry name" value="receptor-type tyrosine-protein phosphatase delta isoform X1"/>
    <property type="match status" value="1"/>
</dbReference>
<dbReference type="PRINTS" id="PR00700">
    <property type="entry name" value="PRTYPHPHTASE"/>
</dbReference>
<dbReference type="SMART" id="SM00194">
    <property type="entry name" value="PTPc"/>
    <property type="match status" value="2"/>
</dbReference>
<evidence type="ECO:0000259" key="20">
    <source>
        <dbReference type="PROSITE" id="PS50835"/>
    </source>
</evidence>
<evidence type="ECO:0000256" key="13">
    <source>
        <dbReference type="ARBA" id="ARBA00023180"/>
    </source>
</evidence>
<dbReference type="InterPro" id="IPR003599">
    <property type="entry name" value="Ig_sub"/>
</dbReference>
<dbReference type="InterPro" id="IPR013098">
    <property type="entry name" value="Ig_I-set"/>
</dbReference>
<evidence type="ECO:0000256" key="7">
    <source>
        <dbReference type="ARBA" id="ARBA00022801"/>
    </source>
</evidence>
<dbReference type="InterPro" id="IPR013783">
    <property type="entry name" value="Ig-like_fold"/>
</dbReference>
<dbReference type="FunFam" id="2.60.40.10:FF:001130">
    <property type="entry name" value="tyrosine-protein phosphatase Lar isoform X3"/>
    <property type="match status" value="1"/>
</dbReference>
<evidence type="ECO:0000256" key="4">
    <source>
        <dbReference type="ARBA" id="ARBA00022692"/>
    </source>
</evidence>
<evidence type="ECO:0000256" key="2">
    <source>
        <dbReference type="ARBA" id="ARBA00010504"/>
    </source>
</evidence>
<evidence type="ECO:0000256" key="5">
    <source>
        <dbReference type="ARBA" id="ARBA00022729"/>
    </source>
</evidence>
<comment type="similarity">
    <text evidence="2">Belongs to the protein-tyrosine phosphatase family. Receptor class 2A subfamily.</text>
</comment>
<evidence type="ECO:0000256" key="10">
    <source>
        <dbReference type="ARBA" id="ARBA00023136"/>
    </source>
</evidence>
<keyword evidence="10 17" id="KW-0472">Membrane</keyword>
<dbReference type="FunFam" id="2.60.40.10:FF:001000">
    <property type="entry name" value="tyrosine-protein phosphatase Lar isoform X3"/>
    <property type="match status" value="1"/>
</dbReference>
<dbReference type="SMART" id="SM00060">
    <property type="entry name" value="FN3"/>
    <property type="match status" value="9"/>
</dbReference>
<feature type="domain" description="Fibronectin type-III" evidence="21">
    <location>
        <begin position="734"/>
        <end position="829"/>
    </location>
</feature>
<proteinExistence type="inferred from homology"/>
<dbReference type="PROSITE" id="PS50055">
    <property type="entry name" value="TYR_PHOSPHATASE_PTP"/>
    <property type="match status" value="2"/>
</dbReference>
<keyword evidence="5" id="KW-0732">Signal</keyword>
<keyword evidence="7" id="KW-0378">Hydrolase</keyword>
<keyword evidence="23" id="KW-1185">Reference proteome</keyword>
<feature type="domain" description="Ig-like" evidence="20">
    <location>
        <begin position="136"/>
        <end position="232"/>
    </location>
</feature>
<dbReference type="InterPro" id="IPR000387">
    <property type="entry name" value="Tyr_Pase_dom"/>
</dbReference>
<evidence type="ECO:0000256" key="15">
    <source>
        <dbReference type="ARBA" id="ARBA00051722"/>
    </source>
</evidence>
<comment type="catalytic activity">
    <reaction evidence="15">
        <text>O-phospho-L-tyrosyl-[protein] + H2O = L-tyrosyl-[protein] + phosphate</text>
        <dbReference type="Rhea" id="RHEA:10684"/>
        <dbReference type="Rhea" id="RHEA-COMP:10136"/>
        <dbReference type="Rhea" id="RHEA-COMP:20101"/>
        <dbReference type="ChEBI" id="CHEBI:15377"/>
        <dbReference type="ChEBI" id="CHEBI:43474"/>
        <dbReference type="ChEBI" id="CHEBI:46858"/>
        <dbReference type="ChEBI" id="CHEBI:61978"/>
        <dbReference type="EC" id="3.1.3.48"/>
    </reaction>
</comment>
<evidence type="ECO:0000259" key="18">
    <source>
        <dbReference type="PROSITE" id="PS50055"/>
    </source>
</evidence>
<evidence type="ECO:0000313" key="22">
    <source>
        <dbReference type="EMBL" id="VVC24816.1"/>
    </source>
</evidence>
<dbReference type="Pfam" id="PF13927">
    <property type="entry name" value="Ig_3"/>
    <property type="match status" value="2"/>
</dbReference>
<evidence type="ECO:0000256" key="8">
    <source>
        <dbReference type="ARBA" id="ARBA00022912"/>
    </source>
</evidence>
<keyword evidence="6" id="KW-0677">Repeat</keyword>
<dbReference type="InterPro" id="IPR036179">
    <property type="entry name" value="Ig-like_dom_sf"/>
</dbReference>
<feature type="domain" description="Fibronectin type-III" evidence="21">
    <location>
        <begin position="833"/>
        <end position="932"/>
    </location>
</feature>
<dbReference type="EMBL" id="CABPRJ010000006">
    <property type="protein sequence ID" value="VVC24816.1"/>
    <property type="molecule type" value="Genomic_DNA"/>
</dbReference>
<organism evidence="22 23">
    <name type="scientific">Cinara cedri</name>
    <dbReference type="NCBI Taxonomy" id="506608"/>
    <lineage>
        <taxon>Eukaryota</taxon>
        <taxon>Metazoa</taxon>
        <taxon>Ecdysozoa</taxon>
        <taxon>Arthropoda</taxon>
        <taxon>Hexapoda</taxon>
        <taxon>Insecta</taxon>
        <taxon>Pterygota</taxon>
        <taxon>Neoptera</taxon>
        <taxon>Paraneoptera</taxon>
        <taxon>Hemiptera</taxon>
        <taxon>Sternorrhyncha</taxon>
        <taxon>Aphidomorpha</taxon>
        <taxon>Aphidoidea</taxon>
        <taxon>Aphididae</taxon>
        <taxon>Lachninae</taxon>
        <taxon>Cinara</taxon>
    </lineage>
</organism>
<dbReference type="PROSITE" id="PS50835">
    <property type="entry name" value="IG_LIKE"/>
    <property type="match status" value="3"/>
</dbReference>
<dbReference type="InterPro" id="IPR016130">
    <property type="entry name" value="Tyr_Pase_AS"/>
</dbReference>
<evidence type="ECO:0000259" key="21">
    <source>
        <dbReference type="PROSITE" id="PS50853"/>
    </source>
</evidence>
<dbReference type="PANTHER" id="PTHR46957">
    <property type="entry name" value="CYTOKINE RECEPTOR"/>
    <property type="match status" value="1"/>
</dbReference>
<keyword evidence="4 17" id="KW-0812">Transmembrane</keyword>
<keyword evidence="9 17" id="KW-1133">Transmembrane helix</keyword>
<dbReference type="Pfam" id="PF00102">
    <property type="entry name" value="Y_phosphatase"/>
    <property type="match status" value="2"/>
</dbReference>
<comment type="subcellular location">
    <subcellularLocation>
        <location evidence="1">Membrane</location>
        <topology evidence="1">Single-pass type I membrane protein</topology>
    </subcellularLocation>
</comment>
<keyword evidence="12" id="KW-0675">Receptor</keyword>
<keyword evidence="13" id="KW-0325">Glycoprotein</keyword>
<dbReference type="FunFam" id="2.60.40.10:FF:000010">
    <property type="entry name" value="receptor-type tyrosine-protein phosphatase delta isoform X1"/>
    <property type="match status" value="1"/>
</dbReference>
<dbReference type="FunFam" id="3.90.190.10:FF:000002">
    <property type="entry name" value="receptor-type tyrosine-protein phosphatase delta isoform X2"/>
    <property type="match status" value="1"/>
</dbReference>
<gene>
    <name evidence="22" type="ORF">CINCED_3A017850</name>
</gene>
<feature type="domain" description="Fibronectin type-III" evidence="21">
    <location>
        <begin position="937"/>
        <end position="1027"/>
    </location>
</feature>
<dbReference type="InterPro" id="IPR007110">
    <property type="entry name" value="Ig-like_dom"/>
</dbReference>
<feature type="domain" description="Tyrosine specific protein phosphatases" evidence="19">
    <location>
        <begin position="1774"/>
        <end position="1845"/>
    </location>
</feature>
<dbReference type="SMART" id="SM00409">
    <property type="entry name" value="IG"/>
    <property type="match status" value="3"/>
</dbReference>
<evidence type="ECO:0000259" key="19">
    <source>
        <dbReference type="PROSITE" id="PS50056"/>
    </source>
</evidence>
<feature type="domain" description="Ig-like" evidence="20">
    <location>
        <begin position="344"/>
        <end position="428"/>
    </location>
</feature>
<dbReference type="InterPro" id="IPR003595">
    <property type="entry name" value="Tyr_Pase_cat"/>
</dbReference>
<dbReference type="Pfam" id="PF07679">
    <property type="entry name" value="I-set"/>
    <property type="match status" value="1"/>
</dbReference>
<dbReference type="FunFam" id="2.60.40.10:FF:001015">
    <property type="entry name" value="tyrosine-protein phosphatase Lar isoform X4"/>
    <property type="match status" value="1"/>
</dbReference>
<evidence type="ECO:0000256" key="16">
    <source>
        <dbReference type="SAM" id="MobiDB-lite"/>
    </source>
</evidence>
<feature type="domain" description="Fibronectin type-III" evidence="21">
    <location>
        <begin position="638"/>
        <end position="729"/>
    </location>
</feature>
<dbReference type="Gene3D" id="3.90.190.10">
    <property type="entry name" value="Protein tyrosine phosphatase superfamily"/>
    <property type="match status" value="2"/>
</dbReference>
<feature type="domain" description="Fibronectin type-III" evidence="21">
    <location>
        <begin position="435"/>
        <end position="525"/>
    </location>
</feature>
<dbReference type="PROSITE" id="PS50853">
    <property type="entry name" value="FN3"/>
    <property type="match status" value="9"/>
</dbReference>
<dbReference type="EC" id="3.1.3.48" evidence="3"/>
<dbReference type="InterPro" id="IPR000242">
    <property type="entry name" value="PTP_cat"/>
</dbReference>
<dbReference type="CDD" id="cd00063">
    <property type="entry name" value="FN3"/>
    <property type="match status" value="9"/>
</dbReference>
<feature type="domain" description="Fibronectin type-III" evidence="21">
    <location>
        <begin position="540"/>
        <end position="634"/>
    </location>
</feature>
<dbReference type="InterPro" id="IPR029021">
    <property type="entry name" value="Prot-tyrosine_phosphatase-like"/>
</dbReference>
<feature type="domain" description="Tyrosine-protein phosphatase" evidence="18">
    <location>
        <begin position="1599"/>
        <end position="1854"/>
    </location>
</feature>
<dbReference type="SUPFAM" id="SSF49265">
    <property type="entry name" value="Fibronectin type III"/>
    <property type="match status" value="6"/>
</dbReference>
<evidence type="ECO:0000256" key="12">
    <source>
        <dbReference type="ARBA" id="ARBA00023170"/>
    </source>
</evidence>
<dbReference type="SUPFAM" id="SSF48726">
    <property type="entry name" value="Immunoglobulin"/>
    <property type="match status" value="3"/>
</dbReference>
<feature type="compositionally biased region" description="Polar residues" evidence="16">
    <location>
        <begin position="1484"/>
        <end position="1496"/>
    </location>
</feature>
<keyword evidence="11" id="KW-1015">Disulfide bond</keyword>
<feature type="domain" description="Fibronectin type-III" evidence="21">
    <location>
        <begin position="1223"/>
        <end position="1329"/>
    </location>
</feature>
<feature type="domain" description="Fibronectin type-III" evidence="21">
    <location>
        <begin position="1031"/>
        <end position="1124"/>
    </location>
</feature>
<dbReference type="Proteomes" id="UP000325440">
    <property type="component" value="Unassembled WGS sequence"/>
</dbReference>
<dbReference type="GO" id="GO:0009653">
    <property type="term" value="P:anatomical structure morphogenesis"/>
    <property type="evidence" value="ECO:0007669"/>
    <property type="project" value="UniProtKB-ARBA"/>
</dbReference>
<protein>
    <recommendedName>
        <fullName evidence="3">protein-tyrosine-phosphatase</fullName>
        <ecNumber evidence="3">3.1.3.48</ecNumber>
    </recommendedName>
</protein>
<evidence type="ECO:0000256" key="17">
    <source>
        <dbReference type="SAM" id="Phobius"/>
    </source>
</evidence>
<dbReference type="SUPFAM" id="SSF52799">
    <property type="entry name" value="(Phosphotyrosine protein) phosphatases II"/>
    <property type="match status" value="2"/>
</dbReference>
<dbReference type="FunFam" id="2.60.40.10:FF:000028">
    <property type="entry name" value="Neuronal cell adhesion molecule"/>
    <property type="match status" value="2"/>
</dbReference>
<feature type="domain" description="Tyrosine-protein phosphatase" evidence="18">
    <location>
        <begin position="1886"/>
        <end position="2147"/>
    </location>
</feature>
<feature type="region of interest" description="Disordered" evidence="16">
    <location>
        <begin position="1471"/>
        <end position="1496"/>
    </location>
</feature>
<dbReference type="CDD" id="cd14553">
    <property type="entry name" value="R-PTPc-LAR-1"/>
    <property type="match status" value="1"/>
</dbReference>
<dbReference type="InterPro" id="IPR050713">
    <property type="entry name" value="RTP_Phos/Ushers"/>
</dbReference>
<evidence type="ECO:0000313" key="23">
    <source>
        <dbReference type="Proteomes" id="UP000325440"/>
    </source>
</evidence>
<dbReference type="SMART" id="SM00408">
    <property type="entry name" value="IGc2"/>
    <property type="match status" value="3"/>
</dbReference>
<keyword evidence="14" id="KW-0393">Immunoglobulin domain</keyword>
<dbReference type="Gene3D" id="2.60.40.10">
    <property type="entry name" value="Immunoglobulins"/>
    <property type="match status" value="12"/>
</dbReference>
<dbReference type="FunFam" id="3.90.190.10:FF:000001">
    <property type="entry name" value="Receptor-type tyrosine-protein phosphatase F isoform A"/>
    <property type="match status" value="1"/>
</dbReference>
<dbReference type="InterPro" id="IPR036116">
    <property type="entry name" value="FN3_sf"/>
</dbReference>
<feature type="domain" description="Fibronectin type-III" evidence="21">
    <location>
        <begin position="1128"/>
        <end position="1221"/>
    </location>
</feature>